<proteinExistence type="predicted"/>
<evidence type="ECO:0000313" key="2">
    <source>
        <dbReference type="Proteomes" id="UP000181936"/>
    </source>
</evidence>
<dbReference type="Proteomes" id="UP000181936">
    <property type="component" value="Chromosome"/>
</dbReference>
<accession>A0A1L3MR12</accession>
<name>A0A1L3MR12_9BACI</name>
<organism evidence="1 2">
    <name type="scientific">Bacillus weihaiensis</name>
    <dbReference type="NCBI Taxonomy" id="1547283"/>
    <lineage>
        <taxon>Bacteria</taxon>
        <taxon>Bacillati</taxon>
        <taxon>Bacillota</taxon>
        <taxon>Bacilli</taxon>
        <taxon>Bacillales</taxon>
        <taxon>Bacillaceae</taxon>
        <taxon>Bacillus</taxon>
    </lineage>
</organism>
<sequence length="92" mass="10890">MKVLANLPYITISRTIQDNIQHHIEEEHTLILSHQYVSSSLESFFLEEVLDMSYRFFSGQLGIFYLHTTKGMFSYKVKQSPENFIQAFKQLR</sequence>
<dbReference type="STRING" id="1547283.A9C19_08470"/>
<evidence type="ECO:0008006" key="3">
    <source>
        <dbReference type="Google" id="ProtNLM"/>
    </source>
</evidence>
<dbReference type="EMBL" id="CP016020">
    <property type="protein sequence ID" value="APH04777.1"/>
    <property type="molecule type" value="Genomic_DNA"/>
</dbReference>
<dbReference type="RefSeq" id="WP_072579570.1">
    <property type="nucleotide sequence ID" value="NZ_CP016020.1"/>
</dbReference>
<keyword evidence="2" id="KW-1185">Reference proteome</keyword>
<dbReference type="AlphaFoldDB" id="A0A1L3MR12"/>
<evidence type="ECO:0000313" key="1">
    <source>
        <dbReference type="EMBL" id="APH04777.1"/>
    </source>
</evidence>
<dbReference type="KEGG" id="bwh:A9C19_08470"/>
<reference evidence="1 2" key="1">
    <citation type="journal article" date="2016" name="Sci. Rep.">
        <title>Complete genome sequence and transcriptomic analysis of a novel marine strain Bacillus weihaiensis reveals the mechanism of brown algae degradation.</title>
        <authorList>
            <person name="Zhu Y."/>
            <person name="Chen P."/>
            <person name="Bao Y."/>
            <person name="Men Y."/>
            <person name="Zeng Y."/>
            <person name="Yang J."/>
            <person name="Sun J."/>
            <person name="Sun Y."/>
        </authorList>
    </citation>
    <scope>NUCLEOTIDE SEQUENCE [LARGE SCALE GENOMIC DNA]</scope>
    <source>
        <strain evidence="1 2">Alg07</strain>
    </source>
</reference>
<dbReference type="OrthoDB" id="2691759at2"/>
<gene>
    <name evidence="1" type="ORF">A9C19_08470</name>
</gene>
<protein>
    <recommendedName>
        <fullName evidence="3">YokE-like PH domain-containing protein</fullName>
    </recommendedName>
</protein>